<protein>
    <submittedName>
        <fullName evidence="2">DUF1302 domain-containing protein</fullName>
    </submittedName>
</protein>
<dbReference type="InterPro" id="IPR010727">
    <property type="entry name" value="DUF1302"/>
</dbReference>
<dbReference type="RefSeq" id="WP_119776727.1">
    <property type="nucleotide sequence ID" value="NZ_QYUK01000011.1"/>
</dbReference>
<reference evidence="2 3" key="1">
    <citation type="submission" date="2018-09" db="EMBL/GenBank/DDBJ databases">
        <authorList>
            <person name="Zhu H."/>
        </authorList>
    </citation>
    <scope>NUCLEOTIDE SEQUENCE [LARGE SCALE GENOMIC DNA]</scope>
    <source>
        <strain evidence="2 3">K1W22B-8</strain>
    </source>
</reference>
<evidence type="ECO:0000256" key="1">
    <source>
        <dbReference type="SAM" id="SignalP"/>
    </source>
</evidence>
<proteinExistence type="predicted"/>
<sequence length="587" mass="62075">MHSRAVTASALAAVGLLTTTVASAAEYQVGNVDISFSTVLSAGILIRAEDPSLEFIAPGNRPGGYASTNAYDDPSLNFDKGDVVSSGVKALSELKLSYENFGAVISGKAWYDYELSEGDRPHGNMVNGYRAGAPLSDDGLSDLAQFKGVELLEAYVRGSFDLGDHALEARVGRQVVSWGESTFIGGGINSINPIDVSAFRRPGAELKEGLLPVGLAYVNFGITGDLSLEAFYEFEWAPTEIDACGTYFSTVDAVAHGCNGFTLGAALADTAAIAGGRVAKRAEDLDANDGGQYGAALRYYSAGLDTEFGAYFVNYHSRTPYISVFNTTAANGGVPFIPGDPLGGNFRYVIEYPEDIQLYGLSFASVLAGVSVAGEVSYRPDMPVQLNANDLLAAFASGGAAVDTPISPDVRIGSGALYHGYDEADQYRATVSGFKVLPPMLGAVGITVLGEVGAEMLDGLPADKRYGRTAVYGVGARNGVCRETTAKKCDDDGYVTTFSWGYRGRAIFDYPDVVAGINAKPFLSWSHDVNGTASDGTYIEGRMALGLGLDLDYQGYSVGGSYVRFIGGEYNYGKDRDFFSLNATARF</sequence>
<name>A0A418W8B9_9PROT</name>
<gene>
    <name evidence="2" type="ORF">D3874_03710</name>
</gene>
<dbReference type="Pfam" id="PF06980">
    <property type="entry name" value="DUF1302"/>
    <property type="match status" value="1"/>
</dbReference>
<accession>A0A418W8B9</accession>
<keyword evidence="1" id="KW-0732">Signal</keyword>
<evidence type="ECO:0000313" key="3">
    <source>
        <dbReference type="Proteomes" id="UP000284605"/>
    </source>
</evidence>
<evidence type="ECO:0000313" key="2">
    <source>
        <dbReference type="EMBL" id="RJF86250.1"/>
    </source>
</evidence>
<dbReference type="EMBL" id="QYUK01000011">
    <property type="protein sequence ID" value="RJF86250.1"/>
    <property type="molecule type" value="Genomic_DNA"/>
</dbReference>
<dbReference type="Proteomes" id="UP000284605">
    <property type="component" value="Unassembled WGS sequence"/>
</dbReference>
<feature type="signal peptide" evidence="1">
    <location>
        <begin position="1"/>
        <end position="24"/>
    </location>
</feature>
<comment type="caution">
    <text evidence="2">The sequence shown here is derived from an EMBL/GenBank/DDBJ whole genome shotgun (WGS) entry which is preliminary data.</text>
</comment>
<organism evidence="2 3">
    <name type="scientific">Oleomonas cavernae</name>
    <dbReference type="NCBI Taxonomy" id="2320859"/>
    <lineage>
        <taxon>Bacteria</taxon>
        <taxon>Pseudomonadati</taxon>
        <taxon>Pseudomonadota</taxon>
        <taxon>Alphaproteobacteria</taxon>
        <taxon>Acetobacterales</taxon>
        <taxon>Acetobacteraceae</taxon>
        <taxon>Oleomonas</taxon>
    </lineage>
</organism>
<keyword evidence="3" id="KW-1185">Reference proteome</keyword>
<feature type="chain" id="PRO_5019253763" evidence="1">
    <location>
        <begin position="25"/>
        <end position="587"/>
    </location>
</feature>
<dbReference type="AlphaFoldDB" id="A0A418W8B9"/>